<dbReference type="GO" id="GO:0005524">
    <property type="term" value="F:ATP binding"/>
    <property type="evidence" value="ECO:0007669"/>
    <property type="project" value="UniProtKB-UniRule"/>
</dbReference>
<dbReference type="PROSITE" id="PS00843">
    <property type="entry name" value="DALA_DALA_LIGASE_1"/>
    <property type="match status" value="1"/>
</dbReference>
<dbReference type="Pfam" id="PF01820">
    <property type="entry name" value="Dala_Dala_lig_N"/>
    <property type="match status" value="1"/>
</dbReference>
<dbReference type="PROSITE" id="PS50975">
    <property type="entry name" value="ATP_GRASP"/>
    <property type="match status" value="1"/>
</dbReference>
<evidence type="ECO:0000256" key="11">
    <source>
        <dbReference type="ARBA" id="ARBA00022840"/>
    </source>
</evidence>
<dbReference type="UniPathway" id="UPA00219"/>
<dbReference type="Pfam" id="PF07478">
    <property type="entry name" value="Dala_Dala_lig_C"/>
    <property type="match status" value="1"/>
</dbReference>
<evidence type="ECO:0000256" key="3">
    <source>
        <dbReference type="ARBA" id="ARBA00004496"/>
    </source>
</evidence>
<dbReference type="HAMAP" id="MF_00047">
    <property type="entry name" value="Dala_Dala_lig"/>
    <property type="match status" value="1"/>
</dbReference>
<evidence type="ECO:0000256" key="5">
    <source>
        <dbReference type="ARBA" id="ARBA00010871"/>
    </source>
</evidence>
<evidence type="ECO:0000256" key="16">
    <source>
        <dbReference type="ARBA" id="ARBA00023316"/>
    </source>
</evidence>
<organism evidence="27 28">
    <name type="scientific">Reticulibacter mediterranei</name>
    <dbReference type="NCBI Taxonomy" id="2778369"/>
    <lineage>
        <taxon>Bacteria</taxon>
        <taxon>Bacillati</taxon>
        <taxon>Chloroflexota</taxon>
        <taxon>Ktedonobacteria</taxon>
        <taxon>Ktedonobacterales</taxon>
        <taxon>Reticulibacteraceae</taxon>
        <taxon>Reticulibacter</taxon>
    </lineage>
</organism>
<keyword evidence="9 24" id="KW-0479">Metal-binding</keyword>
<evidence type="ECO:0000256" key="10">
    <source>
        <dbReference type="ARBA" id="ARBA00022741"/>
    </source>
</evidence>
<proteinExistence type="inferred from homology"/>
<evidence type="ECO:0000256" key="20">
    <source>
        <dbReference type="ARBA" id="ARBA00076288"/>
    </source>
</evidence>
<dbReference type="NCBIfam" id="TIGR01205">
    <property type="entry name" value="D_ala_D_alaTIGR"/>
    <property type="match status" value="1"/>
</dbReference>
<comment type="pathway">
    <text evidence="18">Glycan biosynthesis.</text>
</comment>
<dbReference type="InterPro" id="IPR016185">
    <property type="entry name" value="PreATP-grasp_dom_sf"/>
</dbReference>
<evidence type="ECO:0000256" key="8">
    <source>
        <dbReference type="ARBA" id="ARBA00022598"/>
    </source>
</evidence>
<dbReference type="SUPFAM" id="SSF52440">
    <property type="entry name" value="PreATP-grasp domain"/>
    <property type="match status" value="1"/>
</dbReference>
<comment type="function">
    <text evidence="2 22">Cell wall formation.</text>
</comment>
<dbReference type="RefSeq" id="WP_220202768.1">
    <property type="nucleotide sequence ID" value="NZ_BNJK01000001.1"/>
</dbReference>
<reference evidence="27" key="1">
    <citation type="submission" date="2020-10" db="EMBL/GenBank/DDBJ databases">
        <title>Taxonomic study of unclassified bacteria belonging to the class Ktedonobacteria.</title>
        <authorList>
            <person name="Yabe S."/>
            <person name="Wang C.M."/>
            <person name="Zheng Y."/>
            <person name="Sakai Y."/>
            <person name="Cavaletti L."/>
            <person name="Monciardini P."/>
            <person name="Donadio S."/>
        </authorList>
    </citation>
    <scope>NUCLEOTIDE SEQUENCE</scope>
    <source>
        <strain evidence="27">ID150040</strain>
    </source>
</reference>
<evidence type="ECO:0000256" key="23">
    <source>
        <dbReference type="PIRSR" id="PIRSR039102-1"/>
    </source>
</evidence>
<feature type="binding site" evidence="24">
    <location>
        <position position="309"/>
    </location>
    <ligand>
        <name>Mg(2+)</name>
        <dbReference type="ChEBI" id="CHEBI:18420"/>
        <label>1</label>
    </ligand>
</feature>
<dbReference type="PIRSF" id="PIRSF039102">
    <property type="entry name" value="Ddl/VanB"/>
    <property type="match status" value="1"/>
</dbReference>
<dbReference type="GO" id="GO:0009252">
    <property type="term" value="P:peptidoglycan biosynthetic process"/>
    <property type="evidence" value="ECO:0007669"/>
    <property type="project" value="UniProtKB-UniRule"/>
</dbReference>
<evidence type="ECO:0000256" key="7">
    <source>
        <dbReference type="ARBA" id="ARBA00022490"/>
    </source>
</evidence>
<dbReference type="AlphaFoldDB" id="A0A8J3N139"/>
<dbReference type="FunFam" id="3.30.1490.20:FF:000007">
    <property type="entry name" value="D-alanine--D-alanine ligase"/>
    <property type="match status" value="1"/>
</dbReference>
<comment type="caution">
    <text evidence="27">The sequence shown here is derived from an EMBL/GenBank/DDBJ whole genome shotgun (WGS) entry which is preliminary data.</text>
</comment>
<dbReference type="EC" id="6.3.2.4" evidence="6 22"/>
<dbReference type="GO" id="GO:0008360">
    <property type="term" value="P:regulation of cell shape"/>
    <property type="evidence" value="ECO:0007669"/>
    <property type="project" value="UniProtKB-KW"/>
</dbReference>
<gene>
    <name evidence="22" type="primary">ddl</name>
    <name evidence="27" type="ORF">KSF_019480</name>
</gene>
<dbReference type="Gene3D" id="3.30.470.20">
    <property type="entry name" value="ATP-grasp fold, B domain"/>
    <property type="match status" value="1"/>
</dbReference>
<evidence type="ECO:0000256" key="12">
    <source>
        <dbReference type="ARBA" id="ARBA00022842"/>
    </source>
</evidence>
<dbReference type="PANTHER" id="PTHR23132:SF25">
    <property type="entry name" value="D-ALANINE--D-ALANINE LIGASE A"/>
    <property type="match status" value="1"/>
</dbReference>
<evidence type="ECO:0000256" key="22">
    <source>
        <dbReference type="HAMAP-Rule" id="MF_00047"/>
    </source>
</evidence>
<keyword evidence="8 22" id="KW-0436">Ligase</keyword>
<dbReference type="SUPFAM" id="SSF56059">
    <property type="entry name" value="Glutathione synthetase ATP-binding domain-like"/>
    <property type="match status" value="1"/>
</dbReference>
<keyword evidence="13 22" id="KW-0133">Cell shape</keyword>
<dbReference type="InterPro" id="IPR013815">
    <property type="entry name" value="ATP_grasp_subdomain_1"/>
</dbReference>
<evidence type="ECO:0000256" key="25">
    <source>
        <dbReference type="PROSITE-ProRule" id="PRU00409"/>
    </source>
</evidence>
<dbReference type="PANTHER" id="PTHR23132">
    <property type="entry name" value="D-ALANINE--D-ALANINE LIGASE"/>
    <property type="match status" value="1"/>
</dbReference>
<dbReference type="InterPro" id="IPR005905">
    <property type="entry name" value="D_ala_D_ala"/>
</dbReference>
<evidence type="ECO:0000313" key="27">
    <source>
        <dbReference type="EMBL" id="GHO91900.1"/>
    </source>
</evidence>
<evidence type="ECO:0000256" key="21">
    <source>
        <dbReference type="ARBA" id="ARBA00077154"/>
    </source>
</evidence>
<keyword evidence="12 24" id="KW-0460">Magnesium</keyword>
<dbReference type="InterPro" id="IPR000291">
    <property type="entry name" value="D-Ala_lig_Van_CS"/>
</dbReference>
<dbReference type="NCBIfam" id="NF002528">
    <property type="entry name" value="PRK01966.1-4"/>
    <property type="match status" value="1"/>
</dbReference>
<keyword evidence="16 22" id="KW-0961">Cell wall biogenesis/degradation</keyword>
<keyword evidence="15 24" id="KW-0464">Manganese</keyword>
<protein>
    <recommendedName>
        <fullName evidence="19 22">D-alanine--D-alanine ligase</fullName>
        <ecNumber evidence="6 22">6.3.2.4</ecNumber>
    </recommendedName>
    <alternativeName>
        <fullName evidence="21 22">D-Ala-D-Ala ligase</fullName>
    </alternativeName>
    <alternativeName>
        <fullName evidence="20 22">D-alanylalanine synthetase</fullName>
    </alternativeName>
</protein>
<keyword evidence="10 25" id="KW-0547">Nucleotide-binding</keyword>
<evidence type="ECO:0000256" key="9">
    <source>
        <dbReference type="ARBA" id="ARBA00022723"/>
    </source>
</evidence>
<comment type="similarity">
    <text evidence="5 22">Belongs to the D-alanine--D-alanine ligase family.</text>
</comment>
<evidence type="ECO:0000256" key="17">
    <source>
        <dbReference type="ARBA" id="ARBA00047614"/>
    </source>
</evidence>
<keyword evidence="14 22" id="KW-0573">Peptidoglycan synthesis</keyword>
<keyword evidence="11 25" id="KW-0067">ATP-binding</keyword>
<feature type="binding site" evidence="24">
    <location>
        <position position="323"/>
    </location>
    <ligand>
        <name>Mg(2+)</name>
        <dbReference type="ChEBI" id="CHEBI:18420"/>
        <label>2</label>
    </ligand>
</feature>
<comment type="cofactor">
    <cofactor evidence="24">
        <name>Mg(2+)</name>
        <dbReference type="ChEBI" id="CHEBI:18420"/>
    </cofactor>
    <cofactor evidence="24">
        <name>Mn(2+)</name>
        <dbReference type="ChEBI" id="CHEBI:29035"/>
    </cofactor>
    <text evidence="24">Binds 2 magnesium or manganese ions per subunit.</text>
</comment>
<comment type="cofactor">
    <cofactor evidence="1">
        <name>Mn(2+)</name>
        <dbReference type="ChEBI" id="CHEBI:29035"/>
    </cofactor>
</comment>
<feature type="domain" description="ATP-grasp" evidence="26">
    <location>
        <begin position="148"/>
        <end position="356"/>
    </location>
</feature>
<feature type="active site" evidence="23">
    <location>
        <position position="197"/>
    </location>
</feature>
<dbReference type="Gene3D" id="3.40.50.20">
    <property type="match status" value="1"/>
</dbReference>
<evidence type="ECO:0000256" key="4">
    <source>
        <dbReference type="ARBA" id="ARBA00004752"/>
    </source>
</evidence>
<accession>A0A8J3N139</accession>
<evidence type="ECO:0000256" key="19">
    <source>
        <dbReference type="ARBA" id="ARBA00068427"/>
    </source>
</evidence>
<keyword evidence="7 22" id="KW-0963">Cytoplasm</keyword>
<feature type="binding site" evidence="24">
    <location>
        <position position="323"/>
    </location>
    <ligand>
        <name>Mg(2+)</name>
        <dbReference type="ChEBI" id="CHEBI:18420"/>
        <label>1</label>
    </ligand>
</feature>
<evidence type="ECO:0000256" key="13">
    <source>
        <dbReference type="ARBA" id="ARBA00022960"/>
    </source>
</evidence>
<evidence type="ECO:0000259" key="26">
    <source>
        <dbReference type="PROSITE" id="PS50975"/>
    </source>
</evidence>
<dbReference type="PROSITE" id="PS00844">
    <property type="entry name" value="DALA_DALA_LIGASE_2"/>
    <property type="match status" value="1"/>
</dbReference>
<comment type="catalytic activity">
    <reaction evidence="17 22">
        <text>2 D-alanine + ATP = D-alanyl-D-alanine + ADP + phosphate + H(+)</text>
        <dbReference type="Rhea" id="RHEA:11224"/>
        <dbReference type="ChEBI" id="CHEBI:15378"/>
        <dbReference type="ChEBI" id="CHEBI:30616"/>
        <dbReference type="ChEBI" id="CHEBI:43474"/>
        <dbReference type="ChEBI" id="CHEBI:57416"/>
        <dbReference type="ChEBI" id="CHEBI:57822"/>
        <dbReference type="ChEBI" id="CHEBI:456216"/>
        <dbReference type="EC" id="6.3.2.4"/>
    </reaction>
</comment>
<evidence type="ECO:0000256" key="6">
    <source>
        <dbReference type="ARBA" id="ARBA00012216"/>
    </source>
</evidence>
<feature type="binding site" evidence="24">
    <location>
        <position position="325"/>
    </location>
    <ligand>
        <name>Mg(2+)</name>
        <dbReference type="ChEBI" id="CHEBI:18420"/>
        <label>2</label>
    </ligand>
</feature>
<evidence type="ECO:0000256" key="15">
    <source>
        <dbReference type="ARBA" id="ARBA00023211"/>
    </source>
</evidence>
<dbReference type="Gene3D" id="3.30.1490.20">
    <property type="entry name" value="ATP-grasp fold, A domain"/>
    <property type="match status" value="1"/>
</dbReference>
<evidence type="ECO:0000256" key="14">
    <source>
        <dbReference type="ARBA" id="ARBA00022984"/>
    </source>
</evidence>
<dbReference type="InterPro" id="IPR011095">
    <property type="entry name" value="Dala_Dala_lig_C"/>
</dbReference>
<keyword evidence="28" id="KW-1185">Reference proteome</keyword>
<dbReference type="InterPro" id="IPR011761">
    <property type="entry name" value="ATP-grasp"/>
</dbReference>
<evidence type="ECO:0000256" key="18">
    <source>
        <dbReference type="ARBA" id="ARBA00060592"/>
    </source>
</evidence>
<evidence type="ECO:0000256" key="1">
    <source>
        <dbReference type="ARBA" id="ARBA00001936"/>
    </source>
</evidence>
<dbReference type="GO" id="GO:0005829">
    <property type="term" value="C:cytosol"/>
    <property type="evidence" value="ECO:0007669"/>
    <property type="project" value="TreeGrafter"/>
</dbReference>
<feature type="active site" evidence="23">
    <location>
        <position position="18"/>
    </location>
</feature>
<evidence type="ECO:0000313" key="28">
    <source>
        <dbReference type="Proteomes" id="UP000597444"/>
    </source>
</evidence>
<evidence type="ECO:0000256" key="24">
    <source>
        <dbReference type="PIRSR" id="PIRSR039102-3"/>
    </source>
</evidence>
<feature type="active site" evidence="23">
    <location>
        <position position="334"/>
    </location>
</feature>
<dbReference type="InterPro" id="IPR011127">
    <property type="entry name" value="Dala_Dala_lig_N"/>
</dbReference>
<dbReference type="EMBL" id="BNJK01000001">
    <property type="protein sequence ID" value="GHO91900.1"/>
    <property type="molecule type" value="Genomic_DNA"/>
</dbReference>
<sequence>MTQKKLRVGVVFGSRSCEYDVSLHSAEAVLANLDTNKYDVVPLAITKEGAWLLNVTPEELHALEEKPDEKEHIQQEKAVVLAGDPTVRDLLSVRNGKKVAPLDVVFPVIHGPYGEDGTIQGLLEMAGIPYVGGGVLGSAIGMDKEKMKIIFQSINLPVIDYLTYRYTRWAREPEAVLTEVEQKLGYPCIVKPVNMGSSVGVTRADDREALRRSIAQAAEYDNKIIVERCLNIREISCSVLGNEEPITSPLGEIVNEENVVNDYDLKYVHPTFRLDIPPAGISPQMTEDILRMAKQAFLALELSGLARVDFFVDRNDQRVYINEANTMPGFTSSSVYASLWATANLPYPQLLDRLIELALERHQQRQRLRTTY</sequence>
<dbReference type="GO" id="GO:0008716">
    <property type="term" value="F:D-alanine-D-alanine ligase activity"/>
    <property type="evidence" value="ECO:0007669"/>
    <property type="project" value="UniProtKB-UniRule"/>
</dbReference>
<comment type="pathway">
    <text evidence="4 22">Cell wall biogenesis; peptidoglycan biosynthesis.</text>
</comment>
<dbReference type="GO" id="GO:0046872">
    <property type="term" value="F:metal ion binding"/>
    <property type="evidence" value="ECO:0007669"/>
    <property type="project" value="UniProtKB-KW"/>
</dbReference>
<dbReference type="Proteomes" id="UP000597444">
    <property type="component" value="Unassembled WGS sequence"/>
</dbReference>
<comment type="subcellular location">
    <subcellularLocation>
        <location evidence="3 22">Cytoplasm</location>
    </subcellularLocation>
</comment>
<evidence type="ECO:0000256" key="2">
    <source>
        <dbReference type="ARBA" id="ARBA00003921"/>
    </source>
</evidence>
<name>A0A8J3N139_9CHLR</name>
<dbReference type="GO" id="GO:0071555">
    <property type="term" value="P:cell wall organization"/>
    <property type="evidence" value="ECO:0007669"/>
    <property type="project" value="UniProtKB-KW"/>
</dbReference>